<protein>
    <submittedName>
        <fullName evidence="1">Acetyl-CoA acetyltransferase</fullName>
        <ecNumber evidence="1">2.3.1.9</ecNumber>
    </submittedName>
</protein>
<keyword evidence="1" id="KW-0012">Acyltransferase</keyword>
<reference evidence="1 2" key="1">
    <citation type="journal article" date="2009" name="Proc. Natl. Acad. Sci. U.S.A.">
        <title>The genomic basis of trophic strategy in marine bacteria.</title>
        <authorList>
            <person name="Lauro F.M."/>
            <person name="McDougald D."/>
            <person name="Thomas T."/>
            <person name="Williams T.J."/>
            <person name="Egan S."/>
            <person name="Rice S."/>
            <person name="DeMaere M.Z."/>
            <person name="Ting L."/>
            <person name="Ertan H."/>
            <person name="Johnson J."/>
            <person name="Ferriera S."/>
            <person name="Lapidus A."/>
            <person name="Anderson I."/>
            <person name="Kyrpides N."/>
            <person name="Munk A.C."/>
            <person name="Detter C."/>
            <person name="Han C.S."/>
            <person name="Brown M.V."/>
            <person name="Robb F.T."/>
            <person name="Kjelleberg S."/>
            <person name="Cavicchioli R."/>
        </authorList>
    </citation>
    <scope>NUCLEOTIDE SEQUENCE [LARGE SCALE GENOMIC DNA]</scope>
    <source>
        <strain evidence="1 2">S14</strain>
    </source>
</reference>
<evidence type="ECO:0000313" key="2">
    <source>
        <dbReference type="Proteomes" id="UP000001603"/>
    </source>
</evidence>
<proteinExistence type="predicted"/>
<keyword evidence="1" id="KW-0808">Transferase</keyword>
<dbReference type="GO" id="GO:0003985">
    <property type="term" value="F:acetyl-CoA C-acetyltransferase activity"/>
    <property type="evidence" value="ECO:0007669"/>
    <property type="project" value="UniProtKB-EC"/>
</dbReference>
<organism evidence="1 2">
    <name type="scientific">Photobacterium angustum (strain S14 / CCUG 15956)</name>
    <name type="common">Vibrio sp. (strain S14 / CCUG 15956)</name>
    <dbReference type="NCBI Taxonomy" id="314292"/>
    <lineage>
        <taxon>Bacteria</taxon>
        <taxon>Pseudomonadati</taxon>
        <taxon>Pseudomonadota</taxon>
        <taxon>Gammaproteobacteria</taxon>
        <taxon>Vibrionales</taxon>
        <taxon>Vibrionaceae</taxon>
        <taxon>Photobacterium</taxon>
    </lineage>
</organism>
<sequence>MNKSINIKLIANQENLIGESKVSLQKEVVILLNR</sequence>
<name>Q1ZPC2_PHOAS</name>
<dbReference type="EC" id="2.3.1.9" evidence="1"/>
<evidence type="ECO:0000313" key="1">
    <source>
        <dbReference type="EMBL" id="EAS64038.1"/>
    </source>
</evidence>
<dbReference type="EMBL" id="AAOJ01000004">
    <property type="protein sequence ID" value="EAS64038.1"/>
    <property type="molecule type" value="Genomic_DNA"/>
</dbReference>
<dbReference type="Proteomes" id="UP000001603">
    <property type="component" value="Unassembled WGS sequence"/>
</dbReference>
<dbReference type="HOGENOM" id="CLU_3375166_0_0_6"/>
<comment type="caution">
    <text evidence="1">The sequence shown here is derived from an EMBL/GenBank/DDBJ whole genome shotgun (WGS) entry which is preliminary data.</text>
</comment>
<accession>Q1ZPC2</accession>
<dbReference type="AlphaFoldDB" id="Q1ZPC2"/>
<gene>
    <name evidence="1" type="ORF">VAS14_17331</name>
</gene>